<dbReference type="PANTHER" id="PTHR37953">
    <property type="entry name" value="UPF0127 PROTEIN MJ1496"/>
    <property type="match status" value="1"/>
</dbReference>
<keyword evidence="3" id="KW-1185">Reference proteome</keyword>
<evidence type="ECO:0000313" key="3">
    <source>
        <dbReference type="Proteomes" id="UP000672097"/>
    </source>
</evidence>
<gene>
    <name evidence="2" type="ORF">KAK11_05590</name>
</gene>
<organism evidence="2 3">
    <name type="scientific">Ideonella paludis</name>
    <dbReference type="NCBI Taxonomy" id="1233411"/>
    <lineage>
        <taxon>Bacteria</taxon>
        <taxon>Pseudomonadati</taxon>
        <taxon>Pseudomonadota</taxon>
        <taxon>Betaproteobacteria</taxon>
        <taxon>Burkholderiales</taxon>
        <taxon>Sphaerotilaceae</taxon>
        <taxon>Ideonella</taxon>
    </lineage>
</organism>
<proteinExistence type="predicted"/>
<protein>
    <submittedName>
        <fullName evidence="2">DUF192 domain-containing protein</fullName>
    </submittedName>
</protein>
<dbReference type="InterPro" id="IPR038695">
    <property type="entry name" value="Saro_0823-like_sf"/>
</dbReference>
<dbReference type="Proteomes" id="UP000672097">
    <property type="component" value="Unassembled WGS sequence"/>
</dbReference>
<sequence>MTLIKKQLFRTILVPATLVFTALFAQAQGQAQRLEAKVNLQAGMHNIVAEVAKTPREREIGLMFRKQMATHEGMVFVFDEPATQCFWMRNTYLPLSTAFVADDGTIVNIEDMQPQTETSHCSTKPVRFVLEMNQGWFAKRGIKAGFKLKGPLFR</sequence>
<accession>A0ABS5DUI2</accession>
<feature type="signal peptide" evidence="1">
    <location>
        <begin position="1"/>
        <end position="27"/>
    </location>
</feature>
<evidence type="ECO:0000313" key="2">
    <source>
        <dbReference type="EMBL" id="MBQ0934796.1"/>
    </source>
</evidence>
<dbReference type="InterPro" id="IPR003795">
    <property type="entry name" value="DUF192"/>
</dbReference>
<dbReference type="Pfam" id="PF02643">
    <property type="entry name" value="DUF192"/>
    <property type="match status" value="1"/>
</dbReference>
<dbReference type="PANTHER" id="PTHR37953:SF1">
    <property type="entry name" value="UPF0127 PROTEIN MJ1496"/>
    <property type="match status" value="1"/>
</dbReference>
<feature type="chain" id="PRO_5046543974" evidence="1">
    <location>
        <begin position="28"/>
        <end position="154"/>
    </location>
</feature>
<comment type="caution">
    <text evidence="2">The sequence shown here is derived from an EMBL/GenBank/DDBJ whole genome shotgun (WGS) entry which is preliminary data.</text>
</comment>
<reference evidence="2 3" key="1">
    <citation type="submission" date="2021-04" db="EMBL/GenBank/DDBJ databases">
        <title>The genome sequence of type strain Ideonella paludis KCTC 32238.</title>
        <authorList>
            <person name="Liu Y."/>
        </authorList>
    </citation>
    <scope>NUCLEOTIDE SEQUENCE [LARGE SCALE GENOMIC DNA]</scope>
    <source>
        <strain evidence="2 3">KCTC 32238</strain>
    </source>
</reference>
<dbReference type="EMBL" id="JAGQDG010000002">
    <property type="protein sequence ID" value="MBQ0934796.1"/>
    <property type="molecule type" value="Genomic_DNA"/>
</dbReference>
<dbReference type="RefSeq" id="WP_210807938.1">
    <property type="nucleotide sequence ID" value="NZ_JAGQDG010000002.1"/>
</dbReference>
<evidence type="ECO:0000256" key="1">
    <source>
        <dbReference type="SAM" id="SignalP"/>
    </source>
</evidence>
<keyword evidence="1" id="KW-0732">Signal</keyword>
<dbReference type="Gene3D" id="2.60.120.1140">
    <property type="entry name" value="Protein of unknown function DUF192"/>
    <property type="match status" value="1"/>
</dbReference>
<name>A0ABS5DUI2_9BURK</name>